<comment type="caution">
    <text evidence="3">The sequence shown here is derived from an EMBL/GenBank/DDBJ whole genome shotgun (WGS) entry which is preliminary data.</text>
</comment>
<dbReference type="PANTHER" id="PTHR33207">
    <property type="entry name" value="F-BOX DOMAIN CONTAINING PROTEIN-RELATED"/>
    <property type="match status" value="1"/>
</dbReference>
<evidence type="ECO:0000313" key="3">
    <source>
        <dbReference type="EMBL" id="KAF7029140.1"/>
    </source>
</evidence>
<dbReference type="EMBL" id="CM022218">
    <property type="protein sequence ID" value="KAF7029140.1"/>
    <property type="molecule type" value="Genomic_DNA"/>
</dbReference>
<dbReference type="SUPFAM" id="SSF81383">
    <property type="entry name" value="F-box domain"/>
    <property type="match status" value="1"/>
</dbReference>
<dbReference type="Gene3D" id="1.20.1280.50">
    <property type="match status" value="1"/>
</dbReference>
<protein>
    <recommendedName>
        <fullName evidence="2">F-box domain-containing protein</fullName>
    </recommendedName>
</protein>
<dbReference type="InterPro" id="IPR001810">
    <property type="entry name" value="F-box_dom"/>
</dbReference>
<gene>
    <name evidence="3" type="ORF">CFC21_040958</name>
</gene>
<dbReference type="Pfam" id="PF12937">
    <property type="entry name" value="F-box-like"/>
    <property type="match status" value="1"/>
</dbReference>
<reference evidence="3" key="2">
    <citation type="submission" date="2020-03" db="EMBL/GenBank/DDBJ databases">
        <title>The second near-complete assembly of the hexaploid bread wheat (Triticum aestivum) genome.</title>
        <authorList>
            <person name="Zimin A.V."/>
            <person name="Puiu D."/>
            <person name="Shumante A."/>
            <person name="Alonge M."/>
            <person name="Salzberg S.L."/>
        </authorList>
    </citation>
    <scope>NUCLEOTIDE SEQUENCE</scope>
    <source>
        <tissue evidence="3">Leaf</tissue>
    </source>
</reference>
<name>A0A3B6FPD5_WHEAT</name>
<evidence type="ECO:0000259" key="2">
    <source>
        <dbReference type="SMART" id="SM00256"/>
    </source>
</evidence>
<dbReference type="InterPro" id="IPR036047">
    <property type="entry name" value="F-box-like_dom_sf"/>
</dbReference>
<dbReference type="SMART" id="SM00256">
    <property type="entry name" value="FBOX"/>
    <property type="match status" value="1"/>
</dbReference>
<organism evidence="3">
    <name type="scientific">Triticum aestivum</name>
    <name type="common">Wheat</name>
    <dbReference type="NCBI Taxonomy" id="4565"/>
    <lineage>
        <taxon>Eukaryota</taxon>
        <taxon>Viridiplantae</taxon>
        <taxon>Streptophyta</taxon>
        <taxon>Embryophyta</taxon>
        <taxon>Tracheophyta</taxon>
        <taxon>Spermatophyta</taxon>
        <taxon>Magnoliopsida</taxon>
        <taxon>Liliopsida</taxon>
        <taxon>Poales</taxon>
        <taxon>Poaceae</taxon>
        <taxon>BOP clade</taxon>
        <taxon>Pooideae</taxon>
        <taxon>Triticodae</taxon>
        <taxon>Triticeae</taxon>
        <taxon>Triticinae</taxon>
        <taxon>Triticum</taxon>
    </lineage>
</organism>
<feature type="domain" description="F-box" evidence="2">
    <location>
        <begin position="17"/>
        <end position="58"/>
    </location>
</feature>
<accession>A0A3B6FPD5</accession>
<proteinExistence type="predicted"/>
<dbReference type="Proteomes" id="UP000815260">
    <property type="component" value="Chromosome 3B"/>
</dbReference>
<reference evidence="3" key="1">
    <citation type="journal article" date="2017" name="Gigascience">
        <title>The first near-complete assembly of the hexaploid bread wheat genome, Triticum aestivum.</title>
        <authorList>
            <person name="Zimin A.V."/>
            <person name="Puiu D."/>
            <person name="Hall R."/>
            <person name="Kingan S."/>
            <person name="Clavijo B.J."/>
            <person name="Salzberg S.L."/>
        </authorList>
    </citation>
    <scope>NUCLEOTIDE SEQUENCE</scope>
    <source>
        <tissue evidence="3">Leaf</tissue>
    </source>
</reference>
<feature type="region of interest" description="Disordered" evidence="1">
    <location>
        <begin position="228"/>
        <end position="248"/>
    </location>
</feature>
<sequence length="431" mass="48893">MAANGQPAAAVATIDDLPENLLLDIFLRLPSLSDLVRAACTCLAWRNLVTNFPPFRRQFIDLHPAPLLGLFFDTPFQAVPGIPTFAPARRNDPELVAAILSGDFFLTSLQARDGPEANWSFLDACGGYLLLIKEDEVLLLLLNPLARWCERFFDLSDSRIFEDDDYDREGDRQLLYAGLICDDENPASFGIFCLAAHGEFRLRAAVFFSFLGMGGDWFLSPWLDVPHHPNPHPEGDEDDEDDDGDEGDLVLESGMRVGNFIYWLYQNRAYVVVLDPDPNNPRLFVEMIPPLLNLEGFRSSILGQINGDKMCIAYSNGFNIGFMLRQEDGLDAGAWANSRVFNLTDQVRRKLGYLPQNGLKIAAMRGSIVYFTTSQMFHPLDATCWFACLCLESRRLEWLFPRTYNGLFQPYHHSSWSTFLLPENERFYPFI</sequence>
<feature type="compositionally biased region" description="Acidic residues" evidence="1">
    <location>
        <begin position="235"/>
        <end position="248"/>
    </location>
</feature>
<dbReference type="STRING" id="4565.A0A077RRG2"/>
<evidence type="ECO:0000256" key="1">
    <source>
        <dbReference type="SAM" id="MobiDB-lite"/>
    </source>
</evidence>